<organism evidence="2 3">
    <name type="scientific">Snodgrassella communis</name>
    <dbReference type="NCBI Taxonomy" id="2946699"/>
    <lineage>
        <taxon>Bacteria</taxon>
        <taxon>Pseudomonadati</taxon>
        <taxon>Pseudomonadota</taxon>
        <taxon>Betaproteobacteria</taxon>
        <taxon>Neisseriales</taxon>
        <taxon>Neisseriaceae</taxon>
        <taxon>Snodgrassella</taxon>
    </lineage>
</organism>
<keyword evidence="1" id="KW-0472">Membrane</keyword>
<feature type="transmembrane region" description="Helical" evidence="1">
    <location>
        <begin position="30"/>
        <end position="50"/>
    </location>
</feature>
<keyword evidence="3" id="KW-1185">Reference proteome</keyword>
<reference evidence="2 3" key="1">
    <citation type="submission" date="2014-03" db="EMBL/GenBank/DDBJ databases">
        <title>The genomes of two eusocial bee gut symbionts.</title>
        <authorList>
            <person name="Kwong W.K."/>
            <person name="Engel P."/>
            <person name="Koch H."/>
            <person name="Moran N.A."/>
        </authorList>
    </citation>
    <scope>NUCLEOTIDE SEQUENCE [LARGE SCALE GENOMIC DNA]</scope>
    <source>
        <strain evidence="3">wkB29</strain>
    </source>
</reference>
<evidence type="ECO:0000256" key="1">
    <source>
        <dbReference type="SAM" id="Phobius"/>
    </source>
</evidence>
<dbReference type="Proteomes" id="UP000027170">
    <property type="component" value="Unassembled WGS sequence"/>
</dbReference>
<dbReference type="EMBL" id="JFZV01000017">
    <property type="protein sequence ID" value="KDN13871.1"/>
    <property type="molecule type" value="Genomic_DNA"/>
</dbReference>
<protein>
    <submittedName>
        <fullName evidence="2">Uncharacterized protein</fullName>
    </submittedName>
</protein>
<keyword evidence="1" id="KW-1133">Transmembrane helix</keyword>
<name>A0A837AG83_9NEIS</name>
<evidence type="ECO:0000313" key="3">
    <source>
        <dbReference type="Proteomes" id="UP000027170"/>
    </source>
</evidence>
<dbReference type="AlphaFoldDB" id="A0A837AG83"/>
<keyword evidence="1" id="KW-0812">Transmembrane</keyword>
<accession>A0A837AG83</accession>
<comment type="caution">
    <text evidence="2">The sequence shown here is derived from an EMBL/GenBank/DDBJ whole genome shotgun (WGS) entry which is preliminary data.</text>
</comment>
<evidence type="ECO:0000313" key="2">
    <source>
        <dbReference type="EMBL" id="KDN13871.1"/>
    </source>
</evidence>
<proteinExistence type="predicted"/>
<gene>
    <name evidence="2" type="ORF">SALWKB29_2116</name>
</gene>
<sequence length="56" mass="6230">MLPVRAFLAVVGFLMRAYGLWLLRVLSALLSLVLFIGSLTVLLIQCYSASWTTNNL</sequence>